<feature type="compositionally biased region" description="Low complexity" evidence="11">
    <location>
        <begin position="188"/>
        <end position="201"/>
    </location>
</feature>
<dbReference type="PROSITE" id="PS50222">
    <property type="entry name" value="EF_HAND_2"/>
    <property type="match status" value="1"/>
</dbReference>
<dbReference type="InterPro" id="IPR027417">
    <property type="entry name" value="P-loop_NTPase"/>
</dbReference>
<comment type="similarity">
    <text evidence="2">Belongs to the mitochondrial Rho GTPase family.</text>
</comment>
<feature type="transmembrane region" description="Helical" evidence="12">
    <location>
        <begin position="879"/>
        <end position="899"/>
    </location>
</feature>
<feature type="region of interest" description="Disordered" evidence="11">
    <location>
        <begin position="176"/>
        <end position="201"/>
    </location>
</feature>
<feature type="region of interest" description="Disordered" evidence="11">
    <location>
        <begin position="554"/>
        <end position="574"/>
    </location>
</feature>
<evidence type="ECO:0000313" key="14">
    <source>
        <dbReference type="EMBL" id="KAL3799822.1"/>
    </source>
</evidence>
<dbReference type="InterPro" id="IPR018247">
    <property type="entry name" value="EF_Hand_1_Ca_BS"/>
</dbReference>
<evidence type="ECO:0000256" key="5">
    <source>
        <dbReference type="ARBA" id="ARBA00022737"/>
    </source>
</evidence>
<keyword evidence="8 12" id="KW-1133">Transmembrane helix</keyword>
<feature type="compositionally biased region" description="Low complexity" evidence="11">
    <location>
        <begin position="129"/>
        <end position="151"/>
    </location>
</feature>
<sequence>SIKQTSQAPELSGTNLGASFSTPLSPHYCLEAPTLPNAASLATTITMEKPPREGGNITILVLGDEGVGKSSLVSTFVSRHFSELVPGILTRVRLPPDPLLSNCTSTIIDTQQGDAALTDALSLSGALGSQESPSSIHSSGSTDTISSGDKSQTANAEGIAAASHGIDASRESTAFVLSPKKDRDEMRAPTTTASSPTTRPPAATVLAATSPYRNVDAIILVYDLDRAETFYRLESHWLPLIEKCYNGEMPVIIAGNKMDLLHPSSSVDSASDNEYFVRSRQEIIALLQRFMFVRQFIKCSARNLLNIDEVFRKAQQSVLYPIIPLYDLNTGRLTSACSRALTRIFRIFDRDRDGLLSDSELNAFQHEVWGVNLMERDFSYWKKVVMEHDSSFQTTEGSSTGSYAKEDVVRNGKFTLAGFLTIFDVFMSQNRLEVPWKVLRKFGYDDQLNLVIPSSMSEGDDFITFEPKKWKLDSAELSFLANLFHQFDSDGDGILASGETRSIFSVVPNSLPPWSERRRNLFRGCLSVPRIEEEGTSPASSMVGVQFDPSIEMSPLPASSPSSDPSSPSIMSASGLTITSSPLPSISVSEEATLPSGNTVASRPLSYFAWMNHWHMLCTISPSICRAELYRLGNVYEVKGSESYPCHSHITRPIPRPTDASSRANIPSIIVRALIIGSRESGSAALTRKLHGEKCLNEFSTLDSLETSCSVSKILWPPQNSDTEDIAVETILHLIVTEVPLDTNTSATDISNQHKRLSLLLGEGVYDMAVLVYNLSSERSFDLVKQFEDLVLNDNMPRIFVGTTTDSTKSVQLPQAIDHCKVMDLEPPCIVTIGKSQTDPGLINVLVCCAKHRRRNGSVFRSTPHGEYKRRKAANKRKLLWFGGIVTAGITVVIGLTICRKKKGGTEKSWLKSLFAFVSY</sequence>
<feature type="domain" description="EF-hand" evidence="13">
    <location>
        <begin position="475"/>
        <end position="510"/>
    </location>
</feature>
<dbReference type="InterPro" id="IPR011992">
    <property type="entry name" value="EF-hand-dom_pair"/>
</dbReference>
<name>A0ABD3QIM2_9STRA</name>
<dbReference type="EMBL" id="JABMIG020000036">
    <property type="protein sequence ID" value="KAL3799822.1"/>
    <property type="molecule type" value="Genomic_DNA"/>
</dbReference>
<dbReference type="SUPFAM" id="SSF52540">
    <property type="entry name" value="P-loop containing nucleoside triphosphate hydrolases"/>
    <property type="match status" value="1"/>
</dbReference>
<keyword evidence="10 12" id="KW-0472">Membrane</keyword>
<accession>A0ABD3QIM2</accession>
<evidence type="ECO:0000256" key="10">
    <source>
        <dbReference type="ARBA" id="ARBA00023136"/>
    </source>
</evidence>
<evidence type="ECO:0000256" key="3">
    <source>
        <dbReference type="ARBA" id="ARBA00022692"/>
    </source>
</evidence>
<evidence type="ECO:0000256" key="9">
    <source>
        <dbReference type="ARBA" id="ARBA00023128"/>
    </source>
</evidence>
<dbReference type="PANTHER" id="PTHR46819">
    <property type="entry name" value="EF-HAND CALCIUM-BINDING DOMAIN-CONTAINING PROTEIN 7"/>
    <property type="match status" value="1"/>
</dbReference>
<keyword evidence="5" id="KW-0677">Repeat</keyword>
<evidence type="ECO:0000256" key="8">
    <source>
        <dbReference type="ARBA" id="ARBA00022989"/>
    </source>
</evidence>
<evidence type="ECO:0000256" key="7">
    <source>
        <dbReference type="ARBA" id="ARBA00022837"/>
    </source>
</evidence>
<evidence type="ECO:0000259" key="13">
    <source>
        <dbReference type="PROSITE" id="PS50222"/>
    </source>
</evidence>
<dbReference type="SMART" id="SM00175">
    <property type="entry name" value="RAB"/>
    <property type="match status" value="1"/>
</dbReference>
<reference evidence="14 15" key="1">
    <citation type="journal article" date="2020" name="G3 (Bethesda)">
        <title>Improved Reference Genome for Cyclotella cryptica CCMP332, a Model for Cell Wall Morphogenesis, Salinity Adaptation, and Lipid Production in Diatoms (Bacillariophyta).</title>
        <authorList>
            <person name="Roberts W.R."/>
            <person name="Downey K.M."/>
            <person name="Ruck E.C."/>
            <person name="Traller J.C."/>
            <person name="Alverson A.J."/>
        </authorList>
    </citation>
    <scope>NUCLEOTIDE SEQUENCE [LARGE SCALE GENOMIC DNA]</scope>
    <source>
        <strain evidence="14 15">CCMP332</strain>
    </source>
</reference>
<evidence type="ECO:0000313" key="15">
    <source>
        <dbReference type="Proteomes" id="UP001516023"/>
    </source>
</evidence>
<comment type="subcellular location">
    <subcellularLocation>
        <location evidence="1">Mitochondrion outer membrane</location>
        <topology evidence="1">Single-pass type IV membrane protein</topology>
    </subcellularLocation>
</comment>
<dbReference type="SUPFAM" id="SSF47473">
    <property type="entry name" value="EF-hand"/>
    <property type="match status" value="1"/>
</dbReference>
<organism evidence="14 15">
    <name type="scientific">Cyclotella cryptica</name>
    <dbReference type="NCBI Taxonomy" id="29204"/>
    <lineage>
        <taxon>Eukaryota</taxon>
        <taxon>Sar</taxon>
        <taxon>Stramenopiles</taxon>
        <taxon>Ochrophyta</taxon>
        <taxon>Bacillariophyta</taxon>
        <taxon>Coscinodiscophyceae</taxon>
        <taxon>Thalassiosirophycidae</taxon>
        <taxon>Stephanodiscales</taxon>
        <taxon>Stephanodiscaceae</taxon>
        <taxon>Cyclotella</taxon>
    </lineage>
</organism>
<dbReference type="Pfam" id="PF08356">
    <property type="entry name" value="EF_assoc_2"/>
    <property type="match status" value="1"/>
</dbReference>
<dbReference type="GO" id="GO:0005741">
    <property type="term" value="C:mitochondrial outer membrane"/>
    <property type="evidence" value="ECO:0007669"/>
    <property type="project" value="UniProtKB-SubCell"/>
</dbReference>
<dbReference type="InterPro" id="IPR052266">
    <property type="entry name" value="Miro-EF-hand_domain"/>
</dbReference>
<keyword evidence="4" id="KW-0479">Metal-binding</keyword>
<comment type="caution">
    <text evidence="14">The sequence shown here is derived from an EMBL/GenBank/DDBJ whole genome shotgun (WGS) entry which is preliminary data.</text>
</comment>
<evidence type="ECO:0000256" key="6">
    <source>
        <dbReference type="ARBA" id="ARBA00022787"/>
    </source>
</evidence>
<evidence type="ECO:0000256" key="2">
    <source>
        <dbReference type="ARBA" id="ARBA00007981"/>
    </source>
</evidence>
<dbReference type="PROSITE" id="PS51419">
    <property type="entry name" value="RAB"/>
    <property type="match status" value="1"/>
</dbReference>
<feature type="region of interest" description="Disordered" evidence="11">
    <location>
        <begin position="127"/>
        <end position="154"/>
    </location>
</feature>
<evidence type="ECO:0000256" key="4">
    <source>
        <dbReference type="ARBA" id="ARBA00022723"/>
    </source>
</evidence>
<evidence type="ECO:0000256" key="1">
    <source>
        <dbReference type="ARBA" id="ARBA00004200"/>
    </source>
</evidence>
<keyword evidence="9" id="KW-0496">Mitochondrion</keyword>
<dbReference type="AlphaFoldDB" id="A0ABD3QIM2"/>
<evidence type="ECO:0000256" key="12">
    <source>
        <dbReference type="SAM" id="Phobius"/>
    </source>
</evidence>
<dbReference type="Gene3D" id="1.10.238.10">
    <property type="entry name" value="EF-hand"/>
    <property type="match status" value="2"/>
</dbReference>
<dbReference type="PRINTS" id="PR00449">
    <property type="entry name" value="RASTRNSFRMNG"/>
</dbReference>
<dbReference type="SMART" id="SM00174">
    <property type="entry name" value="RHO"/>
    <property type="match status" value="1"/>
</dbReference>
<dbReference type="InterPro" id="IPR002048">
    <property type="entry name" value="EF_hand_dom"/>
</dbReference>
<dbReference type="InterPro" id="IPR013567">
    <property type="entry name" value="EF_hand_assoc_2"/>
</dbReference>
<dbReference type="Gene3D" id="3.40.50.300">
    <property type="entry name" value="P-loop containing nucleotide triphosphate hydrolases"/>
    <property type="match status" value="2"/>
</dbReference>
<feature type="non-terminal residue" evidence="14">
    <location>
        <position position="1"/>
    </location>
</feature>
<evidence type="ECO:0000256" key="11">
    <source>
        <dbReference type="SAM" id="MobiDB-lite"/>
    </source>
</evidence>
<protein>
    <recommendedName>
        <fullName evidence="13">EF-hand domain-containing protein</fullName>
    </recommendedName>
</protein>
<keyword evidence="7" id="KW-0106">Calcium</keyword>
<dbReference type="GO" id="GO:0046872">
    <property type="term" value="F:metal ion binding"/>
    <property type="evidence" value="ECO:0007669"/>
    <property type="project" value="UniProtKB-KW"/>
</dbReference>
<keyword evidence="15" id="KW-1185">Reference proteome</keyword>
<dbReference type="InterPro" id="IPR001806">
    <property type="entry name" value="Small_GTPase"/>
</dbReference>
<dbReference type="Proteomes" id="UP001516023">
    <property type="component" value="Unassembled WGS sequence"/>
</dbReference>
<keyword evidence="3 12" id="KW-0812">Transmembrane</keyword>
<proteinExistence type="inferred from homology"/>
<gene>
    <name evidence="14" type="ORF">HJC23_010472</name>
</gene>
<dbReference type="PANTHER" id="PTHR46819:SF1">
    <property type="entry name" value="EF-HAND CALCIUM-BINDING DOMAIN-CONTAINING PROTEIN 7"/>
    <property type="match status" value="1"/>
</dbReference>
<keyword evidence="6" id="KW-1000">Mitochondrion outer membrane</keyword>
<dbReference type="Pfam" id="PF00071">
    <property type="entry name" value="Ras"/>
    <property type="match status" value="1"/>
</dbReference>
<dbReference type="PROSITE" id="PS00018">
    <property type="entry name" value="EF_HAND_1"/>
    <property type="match status" value="1"/>
</dbReference>